<keyword evidence="1" id="KW-0812">Transmembrane</keyword>
<protein>
    <submittedName>
        <fullName evidence="2">Uncharacterized protein</fullName>
    </submittedName>
</protein>
<dbReference type="EMBL" id="NMUH01000240">
    <property type="protein sequence ID" value="MQL75196.1"/>
    <property type="molecule type" value="Genomic_DNA"/>
</dbReference>
<dbReference type="Proteomes" id="UP000652761">
    <property type="component" value="Unassembled WGS sequence"/>
</dbReference>
<accession>A0A843TYI8</accession>
<evidence type="ECO:0000313" key="3">
    <source>
        <dbReference type="Proteomes" id="UP000652761"/>
    </source>
</evidence>
<keyword evidence="1" id="KW-1133">Transmembrane helix</keyword>
<sequence>MVSAGVPRVASAWCPTPLVFAGVVCVSRPWLVVVTLHYSIPLLSSTLLFLFTELLLLWPVRDW</sequence>
<gene>
    <name evidence="2" type="ORF">Taro_007566</name>
</gene>
<keyword evidence="1" id="KW-0472">Membrane</keyword>
<keyword evidence="3" id="KW-1185">Reference proteome</keyword>
<evidence type="ECO:0000313" key="2">
    <source>
        <dbReference type="EMBL" id="MQL75196.1"/>
    </source>
</evidence>
<organism evidence="2 3">
    <name type="scientific">Colocasia esculenta</name>
    <name type="common">Wild taro</name>
    <name type="synonym">Arum esculentum</name>
    <dbReference type="NCBI Taxonomy" id="4460"/>
    <lineage>
        <taxon>Eukaryota</taxon>
        <taxon>Viridiplantae</taxon>
        <taxon>Streptophyta</taxon>
        <taxon>Embryophyta</taxon>
        <taxon>Tracheophyta</taxon>
        <taxon>Spermatophyta</taxon>
        <taxon>Magnoliopsida</taxon>
        <taxon>Liliopsida</taxon>
        <taxon>Araceae</taxon>
        <taxon>Aroideae</taxon>
        <taxon>Colocasieae</taxon>
        <taxon>Colocasia</taxon>
    </lineage>
</organism>
<comment type="caution">
    <text evidence="2">The sequence shown here is derived from an EMBL/GenBank/DDBJ whole genome shotgun (WGS) entry which is preliminary data.</text>
</comment>
<dbReference type="AlphaFoldDB" id="A0A843TYI8"/>
<reference evidence="2" key="1">
    <citation type="submission" date="2017-07" db="EMBL/GenBank/DDBJ databases">
        <title>Taro Niue Genome Assembly and Annotation.</title>
        <authorList>
            <person name="Atibalentja N."/>
            <person name="Keating K."/>
            <person name="Fields C.J."/>
        </authorList>
    </citation>
    <scope>NUCLEOTIDE SEQUENCE</scope>
    <source>
        <strain evidence="2">Niue_2</strain>
        <tissue evidence="2">Leaf</tissue>
    </source>
</reference>
<proteinExistence type="predicted"/>
<evidence type="ECO:0000256" key="1">
    <source>
        <dbReference type="SAM" id="Phobius"/>
    </source>
</evidence>
<name>A0A843TYI8_COLES</name>
<feature type="transmembrane region" description="Helical" evidence="1">
    <location>
        <begin position="38"/>
        <end position="58"/>
    </location>
</feature>
<feature type="transmembrane region" description="Helical" evidence="1">
    <location>
        <begin position="12"/>
        <end position="32"/>
    </location>
</feature>